<dbReference type="GO" id="GO:0034553">
    <property type="term" value="P:mitochondrial respiratory chain complex II assembly"/>
    <property type="evidence" value="ECO:0007669"/>
    <property type="project" value="UniProtKB-UniRule"/>
</dbReference>
<organism evidence="7 8">
    <name type="scientific">Cherax quadricarinatus</name>
    <name type="common">Australian red claw crayfish</name>
    <dbReference type="NCBI Taxonomy" id="27406"/>
    <lineage>
        <taxon>Eukaryota</taxon>
        <taxon>Metazoa</taxon>
        <taxon>Ecdysozoa</taxon>
        <taxon>Arthropoda</taxon>
        <taxon>Crustacea</taxon>
        <taxon>Multicrustacea</taxon>
        <taxon>Malacostraca</taxon>
        <taxon>Eumalacostraca</taxon>
        <taxon>Eucarida</taxon>
        <taxon>Decapoda</taxon>
        <taxon>Pleocyemata</taxon>
        <taxon>Astacidea</taxon>
        <taxon>Parastacoidea</taxon>
        <taxon>Parastacidae</taxon>
        <taxon>Cherax</taxon>
    </lineage>
</organism>
<proteinExistence type="inferred from homology"/>
<keyword evidence="5 6" id="KW-0143">Chaperone</keyword>
<evidence type="ECO:0000256" key="6">
    <source>
        <dbReference type="RuleBase" id="RU368039"/>
    </source>
</evidence>
<evidence type="ECO:0000256" key="3">
    <source>
        <dbReference type="ARBA" id="ARBA00022946"/>
    </source>
</evidence>
<evidence type="ECO:0000256" key="4">
    <source>
        <dbReference type="ARBA" id="ARBA00023128"/>
    </source>
</evidence>
<comment type="caution">
    <text evidence="7">The sequence shown here is derived from an EMBL/GenBank/DDBJ whole genome shotgun (WGS) entry which is preliminary data.</text>
</comment>
<gene>
    <name evidence="7" type="ORF">OTU49_002778</name>
</gene>
<dbReference type="CDD" id="cd20270">
    <property type="entry name" value="Complex1_LYR_SDHAF3_LYRM10"/>
    <property type="match status" value="1"/>
</dbReference>
<dbReference type="Pfam" id="PF13233">
    <property type="entry name" value="Complex1_LYR_2"/>
    <property type="match status" value="1"/>
</dbReference>
<dbReference type="AlphaFoldDB" id="A0AAW0YCM6"/>
<evidence type="ECO:0000313" key="8">
    <source>
        <dbReference type="Proteomes" id="UP001445076"/>
    </source>
</evidence>
<name>A0AAW0YCM6_CHEQU</name>
<dbReference type="PANTHER" id="PTHR13137">
    <property type="entry name" value="DC11 ACN9 HOMOLOG"/>
    <property type="match status" value="1"/>
</dbReference>
<reference evidence="7 8" key="1">
    <citation type="journal article" date="2024" name="BMC Genomics">
        <title>Genome assembly of redclaw crayfish (Cherax quadricarinatus) provides insights into its immune adaptation and hypoxia tolerance.</title>
        <authorList>
            <person name="Liu Z."/>
            <person name="Zheng J."/>
            <person name="Li H."/>
            <person name="Fang K."/>
            <person name="Wang S."/>
            <person name="He J."/>
            <person name="Zhou D."/>
            <person name="Weng S."/>
            <person name="Chi M."/>
            <person name="Gu Z."/>
            <person name="He J."/>
            <person name="Li F."/>
            <person name="Wang M."/>
        </authorList>
    </citation>
    <scope>NUCLEOTIDE SEQUENCE [LARGE SCALE GENOMIC DNA]</scope>
    <source>
        <strain evidence="7">ZL_2023a</strain>
    </source>
</reference>
<comment type="subcellular location">
    <subcellularLocation>
        <location evidence="1 6">Mitochondrion matrix</location>
    </subcellularLocation>
</comment>
<comment type="function">
    <text evidence="6">Plays an essential role in the assembly of succinate dehydrogenase (SDH), an enzyme complex (also referred to as respiratory complex II) that is a component of both the tricarboxylic acid (TCA) cycle and the mitochondrial electron transport chain, and which couples the oxidation of succinate to fumarate with the reduction of ubiquinone (coenzyme Q) to ubiquinol. Promotes maturation of the iron-sulfur protein subunit of the SDH catalytic dimer, protecting it from the deleterious effects of oxidants. May act together with SDHAF1.</text>
</comment>
<comment type="similarity">
    <text evidence="2 6">Belongs to the complex I LYR family. SDHAF3 subfamily.</text>
</comment>
<sequence length="127" mass="14713">MGSGKALRTLTHLQCVRILYKTILKIHRGLPMELRELGDQYTRDEFRRHKEATPEQAQIFMEEWTKYAVTVVKQLRISSSHSAKVFGTPLKGKDLDQFSDEQIYQLFELHEAATKKETNATSSENDK</sequence>
<keyword evidence="4 6" id="KW-0496">Mitochondrion</keyword>
<evidence type="ECO:0000313" key="7">
    <source>
        <dbReference type="EMBL" id="KAK8753140.1"/>
    </source>
</evidence>
<dbReference type="EMBL" id="JARKIK010000003">
    <property type="protein sequence ID" value="KAK8753140.1"/>
    <property type="molecule type" value="Genomic_DNA"/>
</dbReference>
<accession>A0AAW0YCM6</accession>
<dbReference type="Proteomes" id="UP001445076">
    <property type="component" value="Unassembled WGS sequence"/>
</dbReference>
<keyword evidence="8" id="KW-1185">Reference proteome</keyword>
<evidence type="ECO:0000256" key="5">
    <source>
        <dbReference type="ARBA" id="ARBA00023186"/>
    </source>
</evidence>
<dbReference type="GO" id="GO:0006105">
    <property type="term" value="P:succinate metabolic process"/>
    <property type="evidence" value="ECO:0007669"/>
    <property type="project" value="TreeGrafter"/>
</dbReference>
<protein>
    <recommendedName>
        <fullName evidence="6">Succinate dehydrogenase assembly factor 3</fullName>
        <shortName evidence="6">SDH assembly factor 3</shortName>
        <shortName evidence="6">SDHAF3</shortName>
    </recommendedName>
</protein>
<comment type="subunit">
    <text evidence="6">Interacts with the iron-sulfur protein subunit within the SDH catalytic dimer.</text>
</comment>
<keyword evidence="3" id="KW-0809">Transit peptide</keyword>
<dbReference type="GO" id="GO:0005759">
    <property type="term" value="C:mitochondrial matrix"/>
    <property type="evidence" value="ECO:0007669"/>
    <property type="project" value="UniProtKB-SubCell"/>
</dbReference>
<dbReference type="GO" id="GO:0005758">
    <property type="term" value="C:mitochondrial intermembrane space"/>
    <property type="evidence" value="ECO:0007669"/>
    <property type="project" value="TreeGrafter"/>
</dbReference>
<evidence type="ECO:0000256" key="1">
    <source>
        <dbReference type="ARBA" id="ARBA00004305"/>
    </source>
</evidence>
<dbReference type="InterPro" id="IPR008381">
    <property type="entry name" value="SDHAF3/Sdh7"/>
</dbReference>
<dbReference type="PANTHER" id="PTHR13137:SF6">
    <property type="entry name" value="SUCCINATE DEHYDROGENASE ASSEMBLY FACTOR 3, MITOCHONDRIAL"/>
    <property type="match status" value="1"/>
</dbReference>
<evidence type="ECO:0000256" key="2">
    <source>
        <dbReference type="ARBA" id="ARBA00006020"/>
    </source>
</evidence>